<evidence type="ECO:0000256" key="1">
    <source>
        <dbReference type="ARBA" id="ARBA00023015"/>
    </source>
</evidence>
<dbReference type="InterPro" id="IPR036388">
    <property type="entry name" value="WH-like_DNA-bd_sf"/>
</dbReference>
<feature type="domain" description="HTH hxlR-type" evidence="4">
    <location>
        <begin position="17"/>
        <end position="120"/>
    </location>
</feature>
<organism evidence="5 6">
    <name type="scientific">Chitinophaga rupis</name>
    <dbReference type="NCBI Taxonomy" id="573321"/>
    <lineage>
        <taxon>Bacteria</taxon>
        <taxon>Pseudomonadati</taxon>
        <taxon>Bacteroidota</taxon>
        <taxon>Chitinophagia</taxon>
        <taxon>Chitinophagales</taxon>
        <taxon>Chitinophagaceae</taxon>
        <taxon>Chitinophaga</taxon>
    </lineage>
</organism>
<evidence type="ECO:0000256" key="2">
    <source>
        <dbReference type="ARBA" id="ARBA00023125"/>
    </source>
</evidence>
<dbReference type="Gene3D" id="1.10.10.10">
    <property type="entry name" value="Winged helix-like DNA-binding domain superfamily/Winged helix DNA-binding domain"/>
    <property type="match status" value="1"/>
</dbReference>
<protein>
    <submittedName>
        <fullName evidence="5">Transcriptional regulator, HxlR family</fullName>
    </submittedName>
</protein>
<dbReference type="SUPFAM" id="SSF46785">
    <property type="entry name" value="Winged helix' DNA-binding domain"/>
    <property type="match status" value="1"/>
</dbReference>
<dbReference type="EMBL" id="FOBB01000001">
    <property type="protein sequence ID" value="SEL05592.1"/>
    <property type="molecule type" value="Genomic_DNA"/>
</dbReference>
<dbReference type="Proteomes" id="UP000198984">
    <property type="component" value="Unassembled WGS sequence"/>
</dbReference>
<gene>
    <name evidence="5" type="ORF">SAMN04488505_1011390</name>
</gene>
<evidence type="ECO:0000259" key="4">
    <source>
        <dbReference type="PROSITE" id="PS51118"/>
    </source>
</evidence>
<dbReference type="InterPro" id="IPR002577">
    <property type="entry name" value="HTH_HxlR"/>
</dbReference>
<keyword evidence="6" id="KW-1185">Reference proteome</keyword>
<dbReference type="PROSITE" id="PS51118">
    <property type="entry name" value="HTH_HXLR"/>
    <property type="match status" value="1"/>
</dbReference>
<accession>A0A1H7M3A3</accession>
<dbReference type="GO" id="GO:0003677">
    <property type="term" value="F:DNA binding"/>
    <property type="evidence" value="ECO:0007669"/>
    <property type="project" value="UniProtKB-KW"/>
</dbReference>
<evidence type="ECO:0000256" key="3">
    <source>
        <dbReference type="ARBA" id="ARBA00023163"/>
    </source>
</evidence>
<dbReference type="PANTHER" id="PTHR33204">
    <property type="entry name" value="TRANSCRIPTIONAL REGULATOR, MARR FAMILY"/>
    <property type="match status" value="1"/>
</dbReference>
<reference evidence="5 6" key="1">
    <citation type="submission" date="2016-10" db="EMBL/GenBank/DDBJ databases">
        <authorList>
            <person name="de Groot N.N."/>
        </authorList>
    </citation>
    <scope>NUCLEOTIDE SEQUENCE [LARGE SCALE GENOMIC DNA]</scope>
    <source>
        <strain evidence="5 6">DSM 21039</strain>
    </source>
</reference>
<dbReference type="RefSeq" id="WP_089907931.1">
    <property type="nucleotide sequence ID" value="NZ_FOBB01000001.1"/>
</dbReference>
<evidence type="ECO:0000313" key="5">
    <source>
        <dbReference type="EMBL" id="SEL05592.1"/>
    </source>
</evidence>
<keyword evidence="2" id="KW-0238">DNA-binding</keyword>
<dbReference type="Pfam" id="PF01638">
    <property type="entry name" value="HxlR"/>
    <property type="match status" value="1"/>
</dbReference>
<sequence>MLGPEGQFATKEQTEECRGALSAVQDALYVLNGKWKLPIIIALGEGNKRFGELQKAVKGISAKVLSHELKHLELNEFIRRHVYNTMPVSVEYELTPYSATLRNVIESLREWGTQHRHKIRARTKEKKAVGV</sequence>
<dbReference type="AlphaFoldDB" id="A0A1H7M3A3"/>
<keyword evidence="1" id="KW-0805">Transcription regulation</keyword>
<evidence type="ECO:0000313" key="6">
    <source>
        <dbReference type="Proteomes" id="UP000198984"/>
    </source>
</evidence>
<dbReference type="InterPro" id="IPR036390">
    <property type="entry name" value="WH_DNA-bd_sf"/>
</dbReference>
<dbReference type="STRING" id="573321.SAMN04488505_1011390"/>
<dbReference type="OrthoDB" id="2619345at2"/>
<name>A0A1H7M3A3_9BACT</name>
<keyword evidence="3" id="KW-0804">Transcription</keyword>
<proteinExistence type="predicted"/>